<evidence type="ECO:0000256" key="6">
    <source>
        <dbReference type="ARBA" id="ARBA00023163"/>
    </source>
</evidence>
<dbReference type="InterPro" id="IPR036388">
    <property type="entry name" value="WH-like_DNA-bd_sf"/>
</dbReference>
<dbReference type="CDD" id="cd07153">
    <property type="entry name" value="Fur_like"/>
    <property type="match status" value="1"/>
</dbReference>
<keyword evidence="5" id="KW-0238">DNA-binding</keyword>
<evidence type="ECO:0000256" key="5">
    <source>
        <dbReference type="ARBA" id="ARBA00023125"/>
    </source>
</evidence>
<evidence type="ECO:0000256" key="2">
    <source>
        <dbReference type="ARBA" id="ARBA00022491"/>
    </source>
</evidence>
<dbReference type="Gene3D" id="3.30.1490.190">
    <property type="match status" value="1"/>
</dbReference>
<dbReference type="Pfam" id="PF01475">
    <property type="entry name" value="FUR"/>
    <property type="match status" value="1"/>
</dbReference>
<dbReference type="RefSeq" id="WP_258216703.1">
    <property type="nucleotide sequence ID" value="NZ_JANQBD010000025.1"/>
</dbReference>
<dbReference type="EMBL" id="JANQBD010000025">
    <property type="protein sequence ID" value="MCR8635153.1"/>
    <property type="molecule type" value="Genomic_DNA"/>
</dbReference>
<dbReference type="PANTHER" id="PTHR33202:SF7">
    <property type="entry name" value="FERRIC UPTAKE REGULATION PROTEIN"/>
    <property type="match status" value="1"/>
</dbReference>
<evidence type="ECO:0000256" key="1">
    <source>
        <dbReference type="ARBA" id="ARBA00007957"/>
    </source>
</evidence>
<name>A0ABT1YPQ0_9BACL</name>
<dbReference type="Gene3D" id="1.10.10.10">
    <property type="entry name" value="Winged helix-like DNA-binding domain superfamily/Winged helix DNA-binding domain"/>
    <property type="match status" value="1"/>
</dbReference>
<keyword evidence="3" id="KW-0862">Zinc</keyword>
<organism evidence="7 8">
    <name type="scientific">Paenibacillus radicis</name>
    <name type="common">ex Xue et al. 2023</name>
    <dbReference type="NCBI Taxonomy" id="2972489"/>
    <lineage>
        <taxon>Bacteria</taxon>
        <taxon>Bacillati</taxon>
        <taxon>Bacillota</taxon>
        <taxon>Bacilli</taxon>
        <taxon>Bacillales</taxon>
        <taxon>Paenibacillaceae</taxon>
        <taxon>Paenibacillus</taxon>
    </lineage>
</organism>
<accession>A0ABT1YPQ0</accession>
<dbReference type="InterPro" id="IPR043135">
    <property type="entry name" value="Fur_C"/>
</dbReference>
<protein>
    <submittedName>
        <fullName evidence="7">Transcriptional repressor</fullName>
    </submittedName>
</protein>
<keyword evidence="2" id="KW-0678">Repressor</keyword>
<sequence length="160" mass="18696">MMNIMEEIDKINQQLRIKGYKMTPQRELTLKVLLENEKDHLSAEEVFMLVKERHSEIGIATVYRTLELFAELHIVEKMNFGDGVARFDLRGPDNTHMHHHLICNVCGALKEIKEDWLGQLEERVKHEYGFQVTDHRLDFTGVFNNCKNTECKREGKAKAV</sequence>
<reference evidence="7 8" key="1">
    <citation type="submission" date="2022-08" db="EMBL/GenBank/DDBJ databases">
        <title>Paenibacillus endoradicis sp. nov., Paenibacillus radicibacter sp. nov and Paenibacillus pararadicis sp. nov., three cold-adapted plant growth-promoting bacteria isolated from root of Larix gmelinii in Great Khingan.</title>
        <authorList>
            <person name="Xue H."/>
        </authorList>
    </citation>
    <scope>NUCLEOTIDE SEQUENCE [LARGE SCALE GENOMIC DNA]</scope>
    <source>
        <strain evidence="7 8">N5-1-1-5</strain>
    </source>
</reference>
<keyword evidence="4" id="KW-0805">Transcription regulation</keyword>
<keyword evidence="6" id="KW-0804">Transcription</keyword>
<dbReference type="Proteomes" id="UP001300012">
    <property type="component" value="Unassembled WGS sequence"/>
</dbReference>
<gene>
    <name evidence="7" type="ORF">NV381_28530</name>
</gene>
<comment type="similarity">
    <text evidence="1">Belongs to the Fur family.</text>
</comment>
<keyword evidence="8" id="KW-1185">Reference proteome</keyword>
<dbReference type="InterPro" id="IPR002481">
    <property type="entry name" value="FUR"/>
</dbReference>
<dbReference type="InterPro" id="IPR036390">
    <property type="entry name" value="WH_DNA-bd_sf"/>
</dbReference>
<dbReference type="SUPFAM" id="SSF46785">
    <property type="entry name" value="Winged helix' DNA-binding domain"/>
    <property type="match status" value="1"/>
</dbReference>
<comment type="caution">
    <text evidence="7">The sequence shown here is derived from an EMBL/GenBank/DDBJ whole genome shotgun (WGS) entry which is preliminary data.</text>
</comment>
<evidence type="ECO:0000313" key="8">
    <source>
        <dbReference type="Proteomes" id="UP001300012"/>
    </source>
</evidence>
<evidence type="ECO:0000256" key="3">
    <source>
        <dbReference type="ARBA" id="ARBA00022833"/>
    </source>
</evidence>
<proteinExistence type="inferred from homology"/>
<evidence type="ECO:0000256" key="4">
    <source>
        <dbReference type="ARBA" id="ARBA00023015"/>
    </source>
</evidence>
<dbReference type="PANTHER" id="PTHR33202">
    <property type="entry name" value="ZINC UPTAKE REGULATION PROTEIN"/>
    <property type="match status" value="1"/>
</dbReference>
<evidence type="ECO:0000313" key="7">
    <source>
        <dbReference type="EMBL" id="MCR8635153.1"/>
    </source>
</evidence>